<proteinExistence type="predicted"/>
<reference evidence="1 2" key="1">
    <citation type="submission" date="2012-11" db="EMBL/GenBank/DDBJ databases">
        <title>Whole genome sequence of Acidocella aminolytica 101 = DSM 11237.</title>
        <authorList>
            <person name="Azuma Y."/>
            <person name="Higashiura N."/>
            <person name="Hirakawa H."/>
            <person name="Matsushita K."/>
        </authorList>
    </citation>
    <scope>NUCLEOTIDE SEQUENCE [LARGE SCALE GENOMIC DNA]</scope>
    <source>
        <strain evidence="2">101 / DSM 11237</strain>
    </source>
</reference>
<evidence type="ECO:0000313" key="2">
    <source>
        <dbReference type="Proteomes" id="UP000032668"/>
    </source>
</evidence>
<comment type="caution">
    <text evidence="1">The sequence shown here is derived from an EMBL/GenBank/DDBJ whole genome shotgun (WGS) entry which is preliminary data.</text>
</comment>
<keyword evidence="2" id="KW-1185">Reference proteome</keyword>
<protein>
    <submittedName>
        <fullName evidence="1">Uncharacterized protein</fullName>
    </submittedName>
</protein>
<dbReference type="EMBL" id="BANC01000005">
    <property type="protein sequence ID" value="GAN78617.1"/>
    <property type="molecule type" value="Genomic_DNA"/>
</dbReference>
<evidence type="ECO:0000313" key="1">
    <source>
        <dbReference type="EMBL" id="GAN78617.1"/>
    </source>
</evidence>
<accession>A0A0D6PAD8</accession>
<name>A0A0D6PAD8_9PROT</name>
<gene>
    <name evidence="1" type="ORF">Aam_005_016</name>
</gene>
<organism evidence="1 2">
    <name type="scientific">Acidocella aminolytica 101 = DSM 11237</name>
    <dbReference type="NCBI Taxonomy" id="1120923"/>
    <lineage>
        <taxon>Bacteria</taxon>
        <taxon>Pseudomonadati</taxon>
        <taxon>Pseudomonadota</taxon>
        <taxon>Alphaproteobacteria</taxon>
        <taxon>Acetobacterales</taxon>
        <taxon>Acidocellaceae</taxon>
        <taxon>Acidocella</taxon>
    </lineage>
</organism>
<sequence length="110" mass="12928">MDWLREELERRMEAKPLVDEYVLLIEKGISIRNKMSHRPHFDRSVRPVMKPRERTSYDASRAIREFKSDTYALEAMLVALQRVAHDLLVGEAFKIKHFRQPPILNVAVIG</sequence>
<dbReference type="AlphaFoldDB" id="A0A0D6PAD8"/>
<dbReference type="Proteomes" id="UP000032668">
    <property type="component" value="Unassembled WGS sequence"/>
</dbReference>